<keyword evidence="2" id="KW-0040">ANK repeat</keyword>
<dbReference type="PANTHER" id="PTHR24134">
    <property type="entry name" value="ANKYRIN REPEAT-CONTAINING PROTEIN DDB_G0279043"/>
    <property type="match status" value="1"/>
</dbReference>
<dbReference type="Pfam" id="PF12796">
    <property type="entry name" value="Ank_2"/>
    <property type="match status" value="3"/>
</dbReference>
<dbReference type="Proteomes" id="UP000240935">
    <property type="component" value="Segment"/>
</dbReference>
<evidence type="ECO:0000256" key="2">
    <source>
        <dbReference type="ARBA" id="ARBA00023043"/>
    </source>
</evidence>
<dbReference type="PROSITE" id="PS50297">
    <property type="entry name" value="ANK_REP_REGION"/>
    <property type="match status" value="1"/>
</dbReference>
<dbReference type="PROSITE" id="PS50088">
    <property type="entry name" value="ANK_REPEAT"/>
    <property type="match status" value="1"/>
</dbReference>
<keyword evidence="1" id="KW-0677">Repeat</keyword>
<dbReference type="SUPFAM" id="SSF48403">
    <property type="entry name" value="Ankyrin repeat"/>
    <property type="match status" value="1"/>
</dbReference>
<dbReference type="InterPro" id="IPR002110">
    <property type="entry name" value="Ankyrin_rpt"/>
</dbReference>
<accession>A0A140E0D0</accession>
<reference evidence="3 4" key="1">
    <citation type="journal article" date="2014" name="Virol. J.">
        <title>Samba virus: a novel mimivirus from a giant rain forest, the Brazilian Amazon.</title>
        <authorList>
            <person name="Campos R.K."/>
            <person name="Boratto P.V."/>
            <person name="Assis F.L."/>
            <person name="Aguiar E.R."/>
            <person name="Silva L.C."/>
            <person name="Albarnaz J.D."/>
            <person name="Dornas F.P."/>
            <person name="Trindade G.S."/>
            <person name="Ferreira P.P."/>
            <person name="Marques J.T."/>
            <person name="Robert C."/>
            <person name="Raoult D."/>
            <person name="Kroon E.G."/>
            <person name="La Scola B."/>
            <person name="Abrahao J.S."/>
        </authorList>
    </citation>
    <scope>NUCLEOTIDE SEQUENCE [LARGE SCALE GENOMIC DNA]</scope>
</reference>
<evidence type="ECO:0000313" key="4">
    <source>
        <dbReference type="Proteomes" id="UP000240935"/>
    </source>
</evidence>
<dbReference type="SMART" id="SM00248">
    <property type="entry name" value="ANK"/>
    <property type="match status" value="11"/>
</dbReference>
<dbReference type="SMR" id="A0A140E0D0"/>
<dbReference type="EMBL" id="KF959826">
    <property type="protein sequence ID" value="AMK61755.1"/>
    <property type="molecule type" value="Genomic_DNA"/>
</dbReference>
<name>A0A140E0D0_MIMIV</name>
<dbReference type="InterPro" id="IPR036770">
    <property type="entry name" value="Ankyrin_rpt-contain_sf"/>
</dbReference>
<dbReference type="Pfam" id="PF00023">
    <property type="entry name" value="Ank"/>
    <property type="match status" value="2"/>
</dbReference>
<evidence type="ECO:0000256" key="1">
    <source>
        <dbReference type="ARBA" id="ARBA00022737"/>
    </source>
</evidence>
<sequence length="576" mass="66137">MSEKNSFNPEGFSYYDCNRIFPYCHNGKCKNFSKLMYLIIKERIYNGHSIIIDHLNQNKNEINHQNEHGWTALMIASVTSSYWCTIDTVKLLLENGADPNIPNYKGETALGLVVGSLTRINCLEINQRTNFLKTAQLLIEYGANVNFQNDFGDSILNHSGGFILNSSLQYNNFDIIKILLDNNTNPNISNNKGNTLLHNICIYNQSCDDIIKLLLNYNVDLNSINLKRKTVLMYLCKFYNKTNNVNSIKLLLKNGANPNIQNTKGNTAMMYLFNKFYHEYGDNKYNIIKLLLQYGANPNIKNNSGISVLLRASTIQNGWERKNIIKFLLKHGADPNITNNQGLTFLMLLVKNPQNHMTKEFLNFVLKYVDPNIKCNKGKNILHYIPSESIDSPDILKRLLEFTTNPNARDYKGRTPLMLACKKFTSTNDIVKINLLVEYSVISLTDNNGKKALDYAMNNTSNIRLFMVSILLEKGDTFDVNIKNDPLSKCLNFVKQSSIAKQKYDIMLSKINIEANKFILRPSSIRTKILTVNWYIEHHNFEKLALCDYSQLMEYLGATDIDDLKLRIMENINYMD</sequence>
<evidence type="ECO:0000313" key="3">
    <source>
        <dbReference type="EMBL" id="AMK61755.1"/>
    </source>
</evidence>
<protein>
    <submittedName>
        <fullName evidence="3">Ankyrin repeat protein</fullName>
    </submittedName>
</protein>
<organism evidence="3 4">
    <name type="scientific">Samba virus</name>
    <dbReference type="NCBI Taxonomy" id="1461100"/>
    <lineage>
        <taxon>Viruses</taxon>
        <taxon>Varidnaviria</taxon>
        <taxon>Bamfordvirae</taxon>
        <taxon>Nucleocytoviricota</taxon>
        <taxon>Megaviricetes</taxon>
        <taxon>Imitervirales</taxon>
        <taxon>Mimiviridae</taxon>
        <taxon>Megamimivirinae</taxon>
        <taxon>Mimivirus</taxon>
        <taxon>Mimivirus bradfordmassiliense</taxon>
    </lineage>
</organism>
<dbReference type="Gene3D" id="1.25.40.20">
    <property type="entry name" value="Ankyrin repeat-containing domain"/>
    <property type="match status" value="4"/>
</dbReference>
<proteinExistence type="predicted"/>
<dbReference type="PANTHER" id="PTHR24134:SF9">
    <property type="entry name" value="ANKYRIN REPEAT AND SOCS BOX PROTEIN 8"/>
    <property type="match status" value="1"/>
</dbReference>